<keyword evidence="3" id="KW-1185">Reference proteome</keyword>
<evidence type="ECO:0000313" key="3">
    <source>
        <dbReference type="Proteomes" id="UP000199766"/>
    </source>
</evidence>
<dbReference type="STRING" id="180197.SAMN02982919_02001"/>
<evidence type="ECO:0000256" key="1">
    <source>
        <dbReference type="SAM" id="MobiDB-lite"/>
    </source>
</evidence>
<feature type="compositionally biased region" description="Pro residues" evidence="1">
    <location>
        <begin position="10"/>
        <end position="20"/>
    </location>
</feature>
<organism evidence="2 3">
    <name type="scientific">Giesbergeria anulus</name>
    <dbReference type="NCBI Taxonomy" id="180197"/>
    <lineage>
        <taxon>Bacteria</taxon>
        <taxon>Pseudomonadati</taxon>
        <taxon>Pseudomonadota</taxon>
        <taxon>Betaproteobacteria</taxon>
        <taxon>Burkholderiales</taxon>
        <taxon>Comamonadaceae</taxon>
        <taxon>Giesbergeria</taxon>
    </lineage>
</organism>
<dbReference type="AlphaFoldDB" id="A0A1H9MH55"/>
<name>A0A1H9MH55_9BURK</name>
<evidence type="ECO:0000313" key="2">
    <source>
        <dbReference type="EMBL" id="SER22745.1"/>
    </source>
</evidence>
<protein>
    <submittedName>
        <fullName evidence="2">Uncharacterized protein</fullName>
    </submittedName>
</protein>
<gene>
    <name evidence="2" type="ORF">SAMN02982919_02001</name>
</gene>
<dbReference type="RefSeq" id="WP_091456755.1">
    <property type="nucleotide sequence ID" value="NZ_FOGD01000005.1"/>
</dbReference>
<proteinExistence type="predicted"/>
<reference evidence="2 3" key="1">
    <citation type="submission" date="2016-10" db="EMBL/GenBank/DDBJ databases">
        <authorList>
            <person name="de Groot N.N."/>
        </authorList>
    </citation>
    <scope>NUCLEOTIDE SEQUENCE [LARGE SCALE GENOMIC DNA]</scope>
    <source>
        <strain evidence="2 3">ATCC 35958</strain>
    </source>
</reference>
<accession>A0A1H9MH55</accession>
<sequence length="87" mass="9444">MADTFHTTAAPPPGIAPPPITTQVLQQTLHALHTLLAEPPHSRAGSWSQQRQRALLWRNRQPLQLLAGFRADGSADLLCAAMRLTAS</sequence>
<dbReference type="Proteomes" id="UP000199766">
    <property type="component" value="Unassembled WGS sequence"/>
</dbReference>
<dbReference type="EMBL" id="FOGD01000005">
    <property type="protein sequence ID" value="SER22745.1"/>
    <property type="molecule type" value="Genomic_DNA"/>
</dbReference>
<feature type="region of interest" description="Disordered" evidence="1">
    <location>
        <begin position="1"/>
        <end position="20"/>
    </location>
</feature>